<dbReference type="CDD" id="cd00537">
    <property type="entry name" value="MTHFR"/>
    <property type="match status" value="1"/>
</dbReference>
<sequence>MRHEATSLVAALRAPSPTCSFEFFPPKDDEGEAVLWQTIADLEPLQPTFVSVTYGAGGTSQERTVRITGRIAGQTSMRPVGHLTLVGQTRGEIETVLKQYAAAGVDNVLALRGDPKGGPRAPWEPHPDGMTYAIDLVELAADLGGFEIGVAAFPEGHPDAESIEHDAEILVAKANAGAQYAITQLFFRAEDYFGLVERVRARGCDIPIVPGIMPILNFAQVARMAELSGAEMPREVLEQIEPIQEDKAAVRAKGIELATQLCRDLLAGGAPGLHFITLNRSKATREIFEALRADGLV</sequence>
<dbReference type="KEGG" id="aez:C3E78_07085"/>
<keyword evidence="7 12" id="KW-0560">Oxidoreductase</keyword>
<keyword evidence="9" id="KW-0486">Methionine biosynthesis</keyword>
<comment type="pathway">
    <text evidence="2 12">One-carbon metabolism; tetrahydrofolate interconversion.</text>
</comment>
<evidence type="ECO:0000256" key="5">
    <source>
        <dbReference type="ARBA" id="ARBA00022630"/>
    </source>
</evidence>
<dbReference type="InterPro" id="IPR004620">
    <property type="entry name" value="MTHF_reductase_bac"/>
</dbReference>
<evidence type="ECO:0000256" key="3">
    <source>
        <dbReference type="ARBA" id="ARBA00006743"/>
    </source>
</evidence>
<dbReference type="EMBL" id="CP026952">
    <property type="protein sequence ID" value="AWB91979.1"/>
    <property type="molecule type" value="Genomic_DNA"/>
</dbReference>
<keyword evidence="6 12" id="KW-0274">FAD</keyword>
<dbReference type="Proteomes" id="UP000244384">
    <property type="component" value="Chromosome"/>
</dbReference>
<keyword evidence="4" id="KW-0028">Amino-acid biosynthesis</keyword>
<dbReference type="InterPro" id="IPR029041">
    <property type="entry name" value="FAD-linked_oxidoreductase-like"/>
</dbReference>
<reference evidence="14" key="1">
    <citation type="submission" date="2018-01" db="EMBL/GenBank/DDBJ databases">
        <authorList>
            <person name="Li J."/>
        </authorList>
    </citation>
    <scope>NUCLEOTIDE SEQUENCE [LARGE SCALE GENOMIC DNA]</scope>
    <source>
        <strain evidence="14">592</strain>
    </source>
</reference>
<accession>A0A2S0WKV2</accession>
<comment type="pathway">
    <text evidence="10">Amino-acid biosynthesis; L-methionine biosynthesis via de novo pathway.</text>
</comment>
<dbReference type="AlphaFoldDB" id="A0A2S0WKV2"/>
<evidence type="ECO:0000313" key="14">
    <source>
        <dbReference type="Proteomes" id="UP000244384"/>
    </source>
</evidence>
<dbReference type="GO" id="GO:0005829">
    <property type="term" value="C:cytosol"/>
    <property type="evidence" value="ECO:0007669"/>
    <property type="project" value="InterPro"/>
</dbReference>
<dbReference type="PANTHER" id="PTHR45754">
    <property type="entry name" value="METHYLENETETRAHYDROFOLATE REDUCTASE"/>
    <property type="match status" value="1"/>
</dbReference>
<name>A0A2S0WKV2_9ACTN</name>
<organism evidence="13 14">
    <name type="scientific">Aeromicrobium chenweiae</name>
    <dbReference type="NCBI Taxonomy" id="2079793"/>
    <lineage>
        <taxon>Bacteria</taxon>
        <taxon>Bacillati</taxon>
        <taxon>Actinomycetota</taxon>
        <taxon>Actinomycetes</taxon>
        <taxon>Propionibacteriales</taxon>
        <taxon>Nocardioidaceae</taxon>
        <taxon>Aeromicrobium</taxon>
    </lineage>
</organism>
<comment type="similarity">
    <text evidence="3 12">Belongs to the methylenetetrahydrofolate reductase family.</text>
</comment>
<dbReference type="Pfam" id="PF02219">
    <property type="entry name" value="MTHFR"/>
    <property type="match status" value="1"/>
</dbReference>
<accession>A0A5F2ET43</accession>
<evidence type="ECO:0000256" key="11">
    <source>
        <dbReference type="ARBA" id="ARBA00048628"/>
    </source>
</evidence>
<evidence type="ECO:0000256" key="8">
    <source>
        <dbReference type="ARBA" id="ARBA00023027"/>
    </source>
</evidence>
<dbReference type="RefSeq" id="WP_108577624.1">
    <property type="nucleotide sequence ID" value="NZ_CP026952.1"/>
</dbReference>
<evidence type="ECO:0000256" key="4">
    <source>
        <dbReference type="ARBA" id="ARBA00022605"/>
    </source>
</evidence>
<dbReference type="UniPathway" id="UPA00193"/>
<evidence type="ECO:0000313" key="13">
    <source>
        <dbReference type="EMBL" id="AWB91979.1"/>
    </source>
</evidence>
<evidence type="ECO:0000256" key="2">
    <source>
        <dbReference type="ARBA" id="ARBA00004777"/>
    </source>
</evidence>
<evidence type="ECO:0000256" key="12">
    <source>
        <dbReference type="RuleBase" id="RU003862"/>
    </source>
</evidence>
<dbReference type="OrthoDB" id="9812555at2"/>
<dbReference type="EC" id="1.5.1.54" evidence="12"/>
<keyword evidence="5 12" id="KW-0285">Flavoprotein</keyword>
<dbReference type="GO" id="GO:0035999">
    <property type="term" value="P:tetrahydrofolate interconversion"/>
    <property type="evidence" value="ECO:0007669"/>
    <property type="project" value="UniProtKB-UniPathway"/>
</dbReference>
<gene>
    <name evidence="13" type="primary">metF</name>
    <name evidence="13" type="ORF">C3E78_07085</name>
</gene>
<dbReference type="GO" id="GO:0009086">
    <property type="term" value="P:methionine biosynthetic process"/>
    <property type="evidence" value="ECO:0007669"/>
    <property type="project" value="UniProtKB-KW"/>
</dbReference>
<dbReference type="Gene3D" id="3.20.20.220">
    <property type="match status" value="1"/>
</dbReference>
<protein>
    <recommendedName>
        <fullName evidence="12">Methylenetetrahydrofolate reductase</fullName>
        <ecNumber evidence="12">1.5.1.54</ecNumber>
    </recommendedName>
</protein>
<evidence type="ECO:0000256" key="7">
    <source>
        <dbReference type="ARBA" id="ARBA00023002"/>
    </source>
</evidence>
<dbReference type="SUPFAM" id="SSF51730">
    <property type="entry name" value="FAD-linked oxidoreductase"/>
    <property type="match status" value="1"/>
</dbReference>
<keyword evidence="14" id="KW-1185">Reference proteome</keyword>
<comment type="catalytic activity">
    <reaction evidence="11">
        <text>(6S)-5-methyl-5,6,7,8-tetrahydrofolate + NAD(+) = (6R)-5,10-methylene-5,6,7,8-tetrahydrofolate + NADH + H(+)</text>
        <dbReference type="Rhea" id="RHEA:19821"/>
        <dbReference type="ChEBI" id="CHEBI:15378"/>
        <dbReference type="ChEBI" id="CHEBI:15636"/>
        <dbReference type="ChEBI" id="CHEBI:18608"/>
        <dbReference type="ChEBI" id="CHEBI:57540"/>
        <dbReference type="ChEBI" id="CHEBI:57945"/>
        <dbReference type="EC" id="1.5.1.54"/>
    </reaction>
    <physiologicalReaction direction="right-to-left" evidence="11">
        <dbReference type="Rhea" id="RHEA:19823"/>
    </physiologicalReaction>
</comment>
<dbReference type="InterPro" id="IPR003171">
    <property type="entry name" value="Mehydrof_redctse-like"/>
</dbReference>
<evidence type="ECO:0000256" key="6">
    <source>
        <dbReference type="ARBA" id="ARBA00022827"/>
    </source>
</evidence>
<dbReference type="NCBIfam" id="TIGR00676">
    <property type="entry name" value="fadh2"/>
    <property type="match status" value="1"/>
</dbReference>
<evidence type="ECO:0000256" key="9">
    <source>
        <dbReference type="ARBA" id="ARBA00023167"/>
    </source>
</evidence>
<keyword evidence="8" id="KW-0520">NAD</keyword>
<dbReference type="GO" id="GO:0106312">
    <property type="term" value="F:methylenetetrahydrofolate reductase (NADH) activity"/>
    <property type="evidence" value="ECO:0007669"/>
    <property type="project" value="UniProtKB-EC"/>
</dbReference>
<evidence type="ECO:0000256" key="10">
    <source>
        <dbReference type="ARBA" id="ARBA00034478"/>
    </source>
</evidence>
<dbReference type="PANTHER" id="PTHR45754:SF3">
    <property type="entry name" value="METHYLENETETRAHYDROFOLATE REDUCTASE (NADPH)"/>
    <property type="match status" value="1"/>
</dbReference>
<evidence type="ECO:0000256" key="1">
    <source>
        <dbReference type="ARBA" id="ARBA00001974"/>
    </source>
</evidence>
<dbReference type="GO" id="GO:0071949">
    <property type="term" value="F:FAD binding"/>
    <property type="evidence" value="ECO:0007669"/>
    <property type="project" value="TreeGrafter"/>
</dbReference>
<comment type="cofactor">
    <cofactor evidence="1 12">
        <name>FAD</name>
        <dbReference type="ChEBI" id="CHEBI:57692"/>
    </cofactor>
</comment>
<proteinExistence type="inferred from homology"/>